<dbReference type="EMBL" id="JBHSBU010000002">
    <property type="protein sequence ID" value="MFC4161844.1"/>
    <property type="molecule type" value="Genomic_DNA"/>
</dbReference>
<evidence type="ECO:0000256" key="1">
    <source>
        <dbReference type="ARBA" id="ARBA00004651"/>
    </source>
</evidence>
<evidence type="ECO:0000256" key="2">
    <source>
        <dbReference type="ARBA" id="ARBA00006156"/>
    </source>
</evidence>
<feature type="transmembrane region" description="Helical" evidence="7">
    <location>
        <begin position="12"/>
        <end position="36"/>
    </location>
</feature>
<comment type="similarity">
    <text evidence="2">Belongs to the FliQ/MopD/SpaQ family.</text>
</comment>
<keyword evidence="8" id="KW-0966">Cell projection</keyword>
<evidence type="ECO:0000256" key="3">
    <source>
        <dbReference type="ARBA" id="ARBA00022475"/>
    </source>
</evidence>
<dbReference type="PANTHER" id="PTHR34040:SF2">
    <property type="entry name" value="FLAGELLAR BIOSYNTHETIC PROTEIN FLIQ"/>
    <property type="match status" value="1"/>
</dbReference>
<reference evidence="9" key="1">
    <citation type="journal article" date="2019" name="Int. J. Syst. Evol. Microbiol.">
        <title>The Global Catalogue of Microorganisms (GCM) 10K type strain sequencing project: providing services to taxonomists for standard genome sequencing and annotation.</title>
        <authorList>
            <consortium name="The Broad Institute Genomics Platform"/>
            <consortium name="The Broad Institute Genome Sequencing Center for Infectious Disease"/>
            <person name="Wu L."/>
            <person name="Ma J."/>
        </authorList>
    </citation>
    <scope>NUCLEOTIDE SEQUENCE [LARGE SCALE GENOMIC DNA]</scope>
    <source>
        <strain evidence="9">LMG 29894</strain>
    </source>
</reference>
<keyword evidence="4 7" id="KW-0812">Transmembrane</keyword>
<evidence type="ECO:0000313" key="9">
    <source>
        <dbReference type="Proteomes" id="UP001595791"/>
    </source>
</evidence>
<feature type="transmembrane region" description="Helical" evidence="7">
    <location>
        <begin position="48"/>
        <end position="69"/>
    </location>
</feature>
<evidence type="ECO:0000256" key="6">
    <source>
        <dbReference type="ARBA" id="ARBA00023136"/>
    </source>
</evidence>
<accession>A0ABV8MVQ1</accession>
<evidence type="ECO:0000256" key="7">
    <source>
        <dbReference type="SAM" id="Phobius"/>
    </source>
</evidence>
<sequence length="87" mass="9465">MVDQSVALLSELLWNGLLISAPVLLLTMLVGLLINIVQVVTQIQDMSLTFVPKILVAAIVLVTLGPWMLRRLLSFATQLIGSIPTLI</sequence>
<name>A0ABV8MVQ1_9NEIS</name>
<protein>
    <submittedName>
        <fullName evidence="8">Flagellar biosynthetic protein FliQ</fullName>
    </submittedName>
</protein>
<proteinExistence type="inferred from homology"/>
<gene>
    <name evidence="8" type="ORF">ACFOW7_21120</name>
</gene>
<keyword evidence="9" id="KW-1185">Reference proteome</keyword>
<evidence type="ECO:0000256" key="4">
    <source>
        <dbReference type="ARBA" id="ARBA00022692"/>
    </source>
</evidence>
<comment type="subcellular location">
    <subcellularLocation>
        <location evidence="1">Cell membrane</location>
        <topology evidence="1">Multi-pass membrane protein</topology>
    </subcellularLocation>
</comment>
<dbReference type="RefSeq" id="WP_378168426.1">
    <property type="nucleotide sequence ID" value="NZ_JBHSBU010000002.1"/>
</dbReference>
<dbReference type="InterPro" id="IPR002191">
    <property type="entry name" value="Bac_export_3"/>
</dbReference>
<dbReference type="PANTHER" id="PTHR34040">
    <property type="entry name" value="FLAGELLAR BIOSYNTHETIC PROTEIN FLIQ"/>
    <property type="match status" value="1"/>
</dbReference>
<keyword evidence="8" id="KW-0969">Cilium</keyword>
<keyword evidence="8" id="KW-0282">Flagellum</keyword>
<keyword evidence="3" id="KW-1003">Cell membrane</keyword>
<evidence type="ECO:0000256" key="5">
    <source>
        <dbReference type="ARBA" id="ARBA00022989"/>
    </source>
</evidence>
<keyword evidence="6 7" id="KW-0472">Membrane</keyword>
<organism evidence="8 9">
    <name type="scientific">Chitinimonas lacunae</name>
    <dbReference type="NCBI Taxonomy" id="1963018"/>
    <lineage>
        <taxon>Bacteria</taxon>
        <taxon>Pseudomonadati</taxon>
        <taxon>Pseudomonadota</taxon>
        <taxon>Betaproteobacteria</taxon>
        <taxon>Neisseriales</taxon>
        <taxon>Chitinibacteraceae</taxon>
        <taxon>Chitinimonas</taxon>
    </lineage>
</organism>
<dbReference type="Proteomes" id="UP001595791">
    <property type="component" value="Unassembled WGS sequence"/>
</dbReference>
<dbReference type="PIRSF" id="PIRSF004669">
    <property type="entry name" value="FliQ"/>
    <property type="match status" value="1"/>
</dbReference>
<dbReference type="PRINTS" id="PR00952">
    <property type="entry name" value="TYPE3IMQPROT"/>
</dbReference>
<comment type="caution">
    <text evidence="8">The sequence shown here is derived from an EMBL/GenBank/DDBJ whole genome shotgun (WGS) entry which is preliminary data.</text>
</comment>
<dbReference type="Pfam" id="PF01313">
    <property type="entry name" value="Bac_export_3"/>
    <property type="match status" value="1"/>
</dbReference>
<keyword evidence="5 7" id="KW-1133">Transmembrane helix</keyword>
<evidence type="ECO:0000313" key="8">
    <source>
        <dbReference type="EMBL" id="MFC4161844.1"/>
    </source>
</evidence>